<dbReference type="InterPro" id="IPR002347">
    <property type="entry name" value="SDR_fam"/>
</dbReference>
<dbReference type="RefSeq" id="WP_271091227.1">
    <property type="nucleotide sequence ID" value="NZ_JAPJZH010000012.1"/>
</dbReference>
<keyword evidence="2" id="KW-0521">NADP</keyword>
<evidence type="ECO:0000313" key="4">
    <source>
        <dbReference type="EMBL" id="MDA4847406.1"/>
    </source>
</evidence>
<dbReference type="InterPro" id="IPR020904">
    <property type="entry name" value="Sc_DH/Rdtase_CS"/>
</dbReference>
<dbReference type="Pfam" id="PF13561">
    <property type="entry name" value="adh_short_C2"/>
    <property type="match status" value="1"/>
</dbReference>
<dbReference type="Proteomes" id="UP001148313">
    <property type="component" value="Unassembled WGS sequence"/>
</dbReference>
<protein>
    <submittedName>
        <fullName evidence="4">SDR family oxidoreductase</fullName>
    </submittedName>
</protein>
<dbReference type="PRINTS" id="PR00080">
    <property type="entry name" value="SDRFAMILY"/>
</dbReference>
<comment type="similarity">
    <text evidence="1">Belongs to the short-chain dehydrogenases/reductases (SDR) family.</text>
</comment>
<dbReference type="InterPro" id="IPR052178">
    <property type="entry name" value="Sec_Metab_Biosynth_SDR"/>
</dbReference>
<evidence type="ECO:0000256" key="3">
    <source>
        <dbReference type="ARBA" id="ARBA00023002"/>
    </source>
</evidence>
<reference evidence="4" key="1">
    <citation type="submission" date="2022-11" db="EMBL/GenBank/DDBJ databases">
        <title>Hoeflea poritis sp. nov., isolated from scleractinian coral Porites lutea.</title>
        <authorList>
            <person name="Zhang G."/>
            <person name="Wei Q."/>
            <person name="Cai L."/>
        </authorList>
    </citation>
    <scope>NUCLEOTIDE SEQUENCE</scope>
    <source>
        <strain evidence="4">E7-10</strain>
    </source>
</reference>
<evidence type="ECO:0000313" key="5">
    <source>
        <dbReference type="Proteomes" id="UP001148313"/>
    </source>
</evidence>
<dbReference type="InterPro" id="IPR036291">
    <property type="entry name" value="NAD(P)-bd_dom_sf"/>
</dbReference>
<dbReference type="PRINTS" id="PR00081">
    <property type="entry name" value="GDHRDH"/>
</dbReference>
<dbReference type="PROSITE" id="PS00061">
    <property type="entry name" value="ADH_SHORT"/>
    <property type="match status" value="1"/>
</dbReference>
<keyword evidence="3" id="KW-0560">Oxidoreductase</keyword>
<evidence type="ECO:0000256" key="2">
    <source>
        <dbReference type="ARBA" id="ARBA00022857"/>
    </source>
</evidence>
<proteinExistence type="inferred from homology"/>
<comment type="caution">
    <text evidence="4">The sequence shown here is derived from an EMBL/GenBank/DDBJ whole genome shotgun (WGS) entry which is preliminary data.</text>
</comment>
<keyword evidence="5" id="KW-1185">Reference proteome</keyword>
<sequence>MDYLENLFSVKGKIALVTGGATGIGRMVATALVNGGATVLIASRKGDACVAVAEELNSLDAPGSAVGFAGDVGTEEGIAALVAEVKAHTDALHILVNNAGVTWGEPLDTFPHMAWHKVMNINVGGLFTLTRELLPLLDAVSTDADPARIINLGSVMGTQPVAEGAYSYSASKAAVHHLTRILANEFARRRITVNAFAPGPFQSKMTAFATASDEQAAKVGKGVPLGRIGSPDDIAGATLYLCGKGGSYISGAILPLDGGLSVYSSMGLFAHALE</sequence>
<dbReference type="SUPFAM" id="SSF51735">
    <property type="entry name" value="NAD(P)-binding Rossmann-fold domains"/>
    <property type="match status" value="1"/>
</dbReference>
<accession>A0ABT4VRX4</accession>
<name>A0ABT4VRX4_9HYPH</name>
<dbReference type="EMBL" id="JAPJZH010000012">
    <property type="protein sequence ID" value="MDA4847406.1"/>
    <property type="molecule type" value="Genomic_DNA"/>
</dbReference>
<organism evidence="4 5">
    <name type="scientific">Hoeflea poritis</name>
    <dbReference type="NCBI Taxonomy" id="2993659"/>
    <lineage>
        <taxon>Bacteria</taxon>
        <taxon>Pseudomonadati</taxon>
        <taxon>Pseudomonadota</taxon>
        <taxon>Alphaproteobacteria</taxon>
        <taxon>Hyphomicrobiales</taxon>
        <taxon>Rhizobiaceae</taxon>
        <taxon>Hoeflea</taxon>
    </lineage>
</organism>
<evidence type="ECO:0000256" key="1">
    <source>
        <dbReference type="ARBA" id="ARBA00006484"/>
    </source>
</evidence>
<gene>
    <name evidence="4" type="ORF">OOZ53_18740</name>
</gene>
<dbReference type="Gene3D" id="3.40.50.720">
    <property type="entry name" value="NAD(P)-binding Rossmann-like Domain"/>
    <property type="match status" value="1"/>
</dbReference>
<dbReference type="PANTHER" id="PTHR43618">
    <property type="entry name" value="7-ALPHA-HYDROXYSTEROID DEHYDROGENASE"/>
    <property type="match status" value="1"/>
</dbReference>
<dbReference type="PANTHER" id="PTHR43618:SF8">
    <property type="entry name" value="7ALPHA-HYDROXYSTEROID DEHYDROGENASE"/>
    <property type="match status" value="1"/>
</dbReference>